<name>A0AAN7R0E7_TRANT</name>
<dbReference type="EMBL" id="JAXQNO010000015">
    <property type="protein sequence ID" value="KAK4783065.1"/>
    <property type="molecule type" value="Genomic_DNA"/>
</dbReference>
<protein>
    <recommendedName>
        <fullName evidence="4">Squamosa promoter-binding-like protein 9</fullName>
    </recommendedName>
</protein>
<organism evidence="2 3">
    <name type="scientific">Trapa natans</name>
    <name type="common">Water chestnut</name>
    <dbReference type="NCBI Taxonomy" id="22666"/>
    <lineage>
        <taxon>Eukaryota</taxon>
        <taxon>Viridiplantae</taxon>
        <taxon>Streptophyta</taxon>
        <taxon>Embryophyta</taxon>
        <taxon>Tracheophyta</taxon>
        <taxon>Spermatophyta</taxon>
        <taxon>Magnoliopsida</taxon>
        <taxon>eudicotyledons</taxon>
        <taxon>Gunneridae</taxon>
        <taxon>Pentapetalae</taxon>
        <taxon>rosids</taxon>
        <taxon>malvids</taxon>
        <taxon>Myrtales</taxon>
        <taxon>Lythraceae</taxon>
        <taxon>Trapa</taxon>
    </lineage>
</organism>
<feature type="region of interest" description="Disordered" evidence="1">
    <location>
        <begin position="57"/>
        <end position="86"/>
    </location>
</feature>
<comment type="caution">
    <text evidence="2">The sequence shown here is derived from an EMBL/GenBank/DDBJ whole genome shotgun (WGS) entry which is preliminary data.</text>
</comment>
<sequence>MASTLRWVISDTSSKSGGFVMDFSAYPRHLERNAGPPTQSSDSGTTNQMANHVKFPLHHPWHSSSKNPPPPNIFLQGSSHGGGSSFPSPGIPPEDMYTGVAANPTCALSLLSNQSWCSSNSQAATLGMNEVLSHQDPATTATQGASQFTGVSWGFKTADDFAGIPFDHGLGHLSQPLDSHFSGELELSQQSGSQYMELDEPHAFDSSEQMHWSL</sequence>
<proteinExistence type="predicted"/>
<evidence type="ECO:0000313" key="3">
    <source>
        <dbReference type="Proteomes" id="UP001346149"/>
    </source>
</evidence>
<dbReference type="AlphaFoldDB" id="A0AAN7R0E7"/>
<accession>A0AAN7R0E7</accession>
<evidence type="ECO:0000313" key="2">
    <source>
        <dbReference type="EMBL" id="KAK4783065.1"/>
    </source>
</evidence>
<keyword evidence="3" id="KW-1185">Reference proteome</keyword>
<gene>
    <name evidence="2" type="ORF">SAY86_007439</name>
</gene>
<reference evidence="2 3" key="1">
    <citation type="journal article" date="2023" name="Hortic Res">
        <title>Pangenome of water caltrop reveals structural variations and asymmetric subgenome divergence after allopolyploidization.</title>
        <authorList>
            <person name="Zhang X."/>
            <person name="Chen Y."/>
            <person name="Wang L."/>
            <person name="Yuan Y."/>
            <person name="Fang M."/>
            <person name="Shi L."/>
            <person name="Lu R."/>
            <person name="Comes H.P."/>
            <person name="Ma Y."/>
            <person name="Chen Y."/>
            <person name="Huang G."/>
            <person name="Zhou Y."/>
            <person name="Zheng Z."/>
            <person name="Qiu Y."/>
        </authorList>
    </citation>
    <scope>NUCLEOTIDE SEQUENCE [LARGE SCALE GENOMIC DNA]</scope>
    <source>
        <strain evidence="2">F231</strain>
    </source>
</reference>
<evidence type="ECO:0000256" key="1">
    <source>
        <dbReference type="SAM" id="MobiDB-lite"/>
    </source>
</evidence>
<evidence type="ECO:0008006" key="4">
    <source>
        <dbReference type="Google" id="ProtNLM"/>
    </source>
</evidence>
<dbReference type="Proteomes" id="UP001346149">
    <property type="component" value="Unassembled WGS sequence"/>
</dbReference>